<evidence type="ECO:0000313" key="2">
    <source>
        <dbReference type="Proteomes" id="UP000046395"/>
    </source>
</evidence>
<keyword evidence="2" id="KW-1185">Reference proteome</keyword>
<evidence type="ECO:0000313" key="3">
    <source>
        <dbReference type="WBParaSite" id="TMUE_1000003263.1"/>
    </source>
</evidence>
<proteinExistence type="predicted"/>
<reference evidence="3" key="1">
    <citation type="submission" date="2019-12" db="UniProtKB">
        <authorList>
            <consortium name="WormBaseParasite"/>
        </authorList>
    </citation>
    <scope>IDENTIFICATION</scope>
</reference>
<dbReference type="WBParaSite" id="TMUE_1000003263.1">
    <property type="protein sequence ID" value="TMUE_1000003263.1"/>
    <property type="gene ID" value="WBGene00298663"/>
</dbReference>
<evidence type="ECO:0000256" key="1">
    <source>
        <dbReference type="SAM" id="MobiDB-lite"/>
    </source>
</evidence>
<name>A0A5S6Q7V0_TRIMR</name>
<accession>A0A5S6Q7V0</accession>
<protein>
    <submittedName>
        <fullName evidence="3">Uncharacterized protein</fullName>
    </submittedName>
</protein>
<dbReference type="Proteomes" id="UP000046395">
    <property type="component" value="Unassembled WGS sequence"/>
</dbReference>
<organism evidence="2 3">
    <name type="scientific">Trichuris muris</name>
    <name type="common">Mouse whipworm</name>
    <dbReference type="NCBI Taxonomy" id="70415"/>
    <lineage>
        <taxon>Eukaryota</taxon>
        <taxon>Metazoa</taxon>
        <taxon>Ecdysozoa</taxon>
        <taxon>Nematoda</taxon>
        <taxon>Enoplea</taxon>
        <taxon>Dorylaimia</taxon>
        <taxon>Trichinellida</taxon>
        <taxon>Trichuridae</taxon>
        <taxon>Trichuris</taxon>
    </lineage>
</organism>
<feature type="compositionally biased region" description="Polar residues" evidence="1">
    <location>
        <begin position="29"/>
        <end position="38"/>
    </location>
</feature>
<feature type="region of interest" description="Disordered" evidence="1">
    <location>
        <begin position="29"/>
        <end position="90"/>
    </location>
</feature>
<sequence length="185" mass="19752">MRQGVQVHRQKRATLTTAPLLDADWSTAQYRNSRSSSPLVAAGDVRRRDWATPPVGQDNGGVPSPRPRPVGDARRASVGQVNRDAAGSPQTVSVRLERMSCVFKLPPLGLVRRGARVSRLRVLSPQCLDTPERLRLDRASAEAAIDGAAIFVPQPTFRGGGGALPPIHPPTALTILGTVLCATVD</sequence>
<dbReference type="AlphaFoldDB" id="A0A5S6Q7V0"/>